<dbReference type="SUPFAM" id="SSF56112">
    <property type="entry name" value="Protein kinase-like (PK-like)"/>
    <property type="match status" value="1"/>
</dbReference>
<name>A0A485KGF0_9STRA</name>
<evidence type="ECO:0000259" key="1">
    <source>
        <dbReference type="PROSITE" id="PS50011"/>
    </source>
</evidence>
<keyword evidence="4" id="KW-1185">Reference proteome</keyword>
<accession>A0A485KGF0</accession>
<dbReference type="PANTHER" id="PTHR24347">
    <property type="entry name" value="SERINE/THREONINE-PROTEIN KINASE"/>
    <property type="match status" value="1"/>
</dbReference>
<dbReference type="Gene3D" id="1.10.260.100">
    <property type="match status" value="2"/>
</dbReference>
<dbReference type="AlphaFoldDB" id="A0A485KGF0"/>
<proteinExistence type="predicted"/>
<evidence type="ECO:0000313" key="3">
    <source>
        <dbReference type="EMBL" id="VFT81911.1"/>
    </source>
</evidence>
<dbReference type="Proteomes" id="UP000332933">
    <property type="component" value="Unassembled WGS sequence"/>
</dbReference>
<dbReference type="GO" id="GO:0004672">
    <property type="term" value="F:protein kinase activity"/>
    <property type="evidence" value="ECO:0007669"/>
    <property type="project" value="InterPro"/>
</dbReference>
<dbReference type="EMBL" id="CAADRA010001262">
    <property type="protein sequence ID" value="VFT81911.1"/>
    <property type="molecule type" value="Genomic_DNA"/>
</dbReference>
<dbReference type="EMBL" id="VJMH01001262">
    <property type="protein sequence ID" value="KAF0712482.1"/>
    <property type="molecule type" value="Genomic_DNA"/>
</dbReference>
<dbReference type="OrthoDB" id="66170at2759"/>
<sequence length="369" mass="41075">MSATPNAPATDLFGPDMFFKLAESPSTFDLLGDFELVTILLSVQTSPGSFNLDASDARMDRVMRVLGLPRTPTDALARAFGPEMISRLATNPATLPLIQAYDFFTRLTAVQNDVTLLPDHMGDPRMGKALVALLQETVYSMPTAAIPTMEELVARILAEPENEWPLWGDYVLVAELVHLSSHPIFRVKNTRHRSDNLVAKLSLGHRELDFFQRANQMPAFEKTRGIIDCKSWGSVDFASLRVHVLILERGAATCLERFPLIQGNRMRRYDSLQQICDAVKSCHKLSHVHGDIKPENIVCIDTPYPMLKLIDFDNATPLGQNMLKHCTPENCPPEMAAFILGHTTGPVVAHTSFDVWRPASGIYAPQRAR</sequence>
<feature type="domain" description="Protein kinase" evidence="1">
    <location>
        <begin position="115"/>
        <end position="369"/>
    </location>
</feature>
<protein>
    <submittedName>
        <fullName evidence="3">Aste57867_4817 protein</fullName>
    </submittedName>
</protein>
<gene>
    <name evidence="3" type="primary">Aste57867_4817</name>
    <name evidence="2" type="ORF">As57867_004804</name>
    <name evidence="3" type="ORF">ASTE57867_4817</name>
</gene>
<dbReference type="Gene3D" id="1.10.510.10">
    <property type="entry name" value="Transferase(Phosphotransferase) domain 1"/>
    <property type="match status" value="1"/>
</dbReference>
<organism evidence="3 4">
    <name type="scientific">Aphanomyces stellatus</name>
    <dbReference type="NCBI Taxonomy" id="120398"/>
    <lineage>
        <taxon>Eukaryota</taxon>
        <taxon>Sar</taxon>
        <taxon>Stramenopiles</taxon>
        <taxon>Oomycota</taxon>
        <taxon>Saprolegniomycetes</taxon>
        <taxon>Saprolegniales</taxon>
        <taxon>Verrucalvaceae</taxon>
        <taxon>Aphanomyces</taxon>
    </lineage>
</organism>
<dbReference type="Pfam" id="PF00069">
    <property type="entry name" value="Pkinase"/>
    <property type="match status" value="1"/>
</dbReference>
<dbReference type="PROSITE" id="PS50011">
    <property type="entry name" value="PROTEIN_KINASE_DOM"/>
    <property type="match status" value="1"/>
</dbReference>
<reference evidence="3 4" key="1">
    <citation type="submission" date="2019-03" db="EMBL/GenBank/DDBJ databases">
        <authorList>
            <person name="Gaulin E."/>
            <person name="Dumas B."/>
        </authorList>
    </citation>
    <scope>NUCLEOTIDE SEQUENCE [LARGE SCALE GENOMIC DNA]</scope>
    <source>
        <strain evidence="3">CBS 568.67</strain>
    </source>
</reference>
<evidence type="ECO:0000313" key="2">
    <source>
        <dbReference type="EMBL" id="KAF0712482.1"/>
    </source>
</evidence>
<dbReference type="InterPro" id="IPR000719">
    <property type="entry name" value="Prot_kinase_dom"/>
</dbReference>
<evidence type="ECO:0000313" key="4">
    <source>
        <dbReference type="Proteomes" id="UP000332933"/>
    </source>
</evidence>
<reference evidence="2" key="2">
    <citation type="submission" date="2019-06" db="EMBL/GenBank/DDBJ databases">
        <title>Genomics analysis of Aphanomyces spp. identifies a new class of oomycete effector associated with host adaptation.</title>
        <authorList>
            <person name="Gaulin E."/>
        </authorList>
    </citation>
    <scope>NUCLEOTIDE SEQUENCE</scope>
    <source>
        <strain evidence="2">CBS 578.67</strain>
    </source>
</reference>
<dbReference type="GO" id="GO:0005524">
    <property type="term" value="F:ATP binding"/>
    <property type="evidence" value="ECO:0007669"/>
    <property type="project" value="InterPro"/>
</dbReference>
<dbReference type="InterPro" id="IPR011009">
    <property type="entry name" value="Kinase-like_dom_sf"/>
</dbReference>